<organism evidence="2">
    <name type="scientific">Cacopsylla melanoneura</name>
    <dbReference type="NCBI Taxonomy" id="428564"/>
    <lineage>
        <taxon>Eukaryota</taxon>
        <taxon>Metazoa</taxon>
        <taxon>Ecdysozoa</taxon>
        <taxon>Arthropoda</taxon>
        <taxon>Hexapoda</taxon>
        <taxon>Insecta</taxon>
        <taxon>Pterygota</taxon>
        <taxon>Neoptera</taxon>
        <taxon>Paraneoptera</taxon>
        <taxon>Hemiptera</taxon>
        <taxon>Sternorrhyncha</taxon>
        <taxon>Psylloidea</taxon>
        <taxon>Psyllidae</taxon>
        <taxon>Psyllinae</taxon>
        <taxon>Cacopsylla</taxon>
    </lineage>
</organism>
<protein>
    <submittedName>
        <fullName evidence="2">Uncharacterized protein</fullName>
    </submittedName>
</protein>
<evidence type="ECO:0000313" key="2">
    <source>
        <dbReference type="EMBL" id="CAG6644829.1"/>
    </source>
</evidence>
<dbReference type="EMBL" id="HBUF01133715">
    <property type="protein sequence ID" value="CAG6644829.1"/>
    <property type="molecule type" value="Transcribed_RNA"/>
</dbReference>
<dbReference type="AlphaFoldDB" id="A0A8D8R5N1"/>
<feature type="region of interest" description="Disordered" evidence="1">
    <location>
        <begin position="67"/>
        <end position="101"/>
    </location>
</feature>
<accession>A0A8D8R5N1</accession>
<reference evidence="2" key="1">
    <citation type="submission" date="2021-05" db="EMBL/GenBank/DDBJ databases">
        <authorList>
            <person name="Alioto T."/>
            <person name="Alioto T."/>
            <person name="Gomez Garrido J."/>
        </authorList>
    </citation>
    <scope>NUCLEOTIDE SEQUENCE</scope>
</reference>
<name>A0A8D8R5N1_9HEMI</name>
<proteinExistence type="predicted"/>
<feature type="compositionally biased region" description="Basic and acidic residues" evidence="1">
    <location>
        <begin position="70"/>
        <end position="92"/>
    </location>
</feature>
<sequence length="120" mass="14693">MIIRKKRIDELNRLGKRFLKSNQPFLKNPQKTIFWLFWTKFAHFRVPGKNTFHLIYHSTRLDKSFYGNRQTDRQTVRQTDRQSEPRKIDSYKKKLSNRKEKKGYDHIETTLKFFLLFPGK</sequence>
<evidence type="ECO:0000256" key="1">
    <source>
        <dbReference type="SAM" id="MobiDB-lite"/>
    </source>
</evidence>